<dbReference type="STRING" id="285568.AQJ66_36155"/>
<dbReference type="Gene3D" id="1.10.40.50">
    <property type="entry name" value="Probable gtpase engc, domain 3"/>
    <property type="match status" value="1"/>
</dbReference>
<dbReference type="NCBIfam" id="TIGR00157">
    <property type="entry name" value="ribosome small subunit-dependent GTPase A"/>
    <property type="match status" value="1"/>
</dbReference>
<evidence type="ECO:0000256" key="2">
    <source>
        <dbReference type="ARBA" id="ARBA00022517"/>
    </source>
</evidence>
<protein>
    <recommendedName>
        <fullName evidence="15">Small ribosomal subunit biogenesis GTPase RsgA</fullName>
    </recommendedName>
</protein>
<evidence type="ECO:0000313" key="13">
    <source>
        <dbReference type="EMBL" id="KUN75299.1"/>
    </source>
</evidence>
<dbReference type="Proteomes" id="UP000053024">
    <property type="component" value="Unassembled WGS sequence"/>
</dbReference>
<evidence type="ECO:0000256" key="9">
    <source>
        <dbReference type="ARBA" id="ARBA00023134"/>
    </source>
</evidence>
<dbReference type="PROSITE" id="PS51721">
    <property type="entry name" value="G_CP"/>
    <property type="match status" value="1"/>
</dbReference>
<dbReference type="GO" id="GO:0005525">
    <property type="term" value="F:GTP binding"/>
    <property type="evidence" value="ECO:0007669"/>
    <property type="project" value="UniProtKB-KW"/>
</dbReference>
<dbReference type="InterPro" id="IPR030378">
    <property type="entry name" value="G_CP_dom"/>
</dbReference>
<dbReference type="GO" id="GO:0019843">
    <property type="term" value="F:rRNA binding"/>
    <property type="evidence" value="ECO:0007669"/>
    <property type="project" value="UniProtKB-KW"/>
</dbReference>
<keyword evidence="3" id="KW-0479">Metal-binding</keyword>
<feature type="domain" description="CP-type G" evidence="12">
    <location>
        <begin position="92"/>
        <end position="248"/>
    </location>
</feature>
<gene>
    <name evidence="13" type="ORF">AQJ66_36155</name>
</gene>
<keyword evidence="1" id="KW-0963">Cytoplasm</keyword>
<keyword evidence="8" id="KW-0694">RNA-binding</keyword>
<dbReference type="InterPro" id="IPR010914">
    <property type="entry name" value="RsgA_GTPase_dom"/>
</dbReference>
<feature type="compositionally biased region" description="Basic residues" evidence="10">
    <location>
        <begin position="328"/>
        <end position="342"/>
    </location>
</feature>
<evidence type="ECO:0000256" key="5">
    <source>
        <dbReference type="ARBA" id="ARBA00022741"/>
    </source>
</evidence>
<evidence type="ECO:0000259" key="11">
    <source>
        <dbReference type="PROSITE" id="PS50936"/>
    </source>
</evidence>
<keyword evidence="14" id="KW-1185">Reference proteome</keyword>
<keyword evidence="6" id="KW-0378">Hydrolase</keyword>
<dbReference type="Gene3D" id="3.40.50.300">
    <property type="entry name" value="P-loop containing nucleotide triphosphate hydrolases"/>
    <property type="match status" value="1"/>
</dbReference>
<dbReference type="OrthoDB" id="9809485at2"/>
<dbReference type="Pfam" id="PF03193">
    <property type="entry name" value="RsgA_GTPase"/>
    <property type="match status" value="1"/>
</dbReference>
<evidence type="ECO:0000256" key="4">
    <source>
        <dbReference type="ARBA" id="ARBA00022730"/>
    </source>
</evidence>
<organism evidence="13 14">
    <name type="scientific">Streptomyces bungoensis</name>
    <dbReference type="NCBI Taxonomy" id="285568"/>
    <lineage>
        <taxon>Bacteria</taxon>
        <taxon>Bacillati</taxon>
        <taxon>Actinomycetota</taxon>
        <taxon>Actinomycetes</taxon>
        <taxon>Kitasatosporales</taxon>
        <taxon>Streptomycetaceae</taxon>
        <taxon>Streptomyces</taxon>
    </lineage>
</organism>
<evidence type="ECO:0000256" key="6">
    <source>
        <dbReference type="ARBA" id="ARBA00022801"/>
    </source>
</evidence>
<evidence type="ECO:0008006" key="15">
    <source>
        <dbReference type="Google" id="ProtNLM"/>
    </source>
</evidence>
<evidence type="ECO:0000256" key="10">
    <source>
        <dbReference type="SAM" id="MobiDB-lite"/>
    </source>
</evidence>
<dbReference type="InterPro" id="IPR027417">
    <property type="entry name" value="P-loop_NTPase"/>
</dbReference>
<dbReference type="GO" id="GO:0042254">
    <property type="term" value="P:ribosome biogenesis"/>
    <property type="evidence" value="ECO:0007669"/>
    <property type="project" value="UniProtKB-KW"/>
</dbReference>
<evidence type="ECO:0000313" key="14">
    <source>
        <dbReference type="Proteomes" id="UP000053024"/>
    </source>
</evidence>
<proteinExistence type="predicted"/>
<dbReference type="InterPro" id="IPR004881">
    <property type="entry name" value="Ribosome_biogen_GTPase_RsgA"/>
</dbReference>
<dbReference type="PANTHER" id="PTHR32120:SF10">
    <property type="entry name" value="SMALL RIBOSOMAL SUBUNIT BIOGENESIS GTPASE RSGA"/>
    <property type="match status" value="1"/>
</dbReference>
<dbReference type="RefSeq" id="WP_061931063.1">
    <property type="nucleotide sequence ID" value="NZ_JBEYBH010000057.1"/>
</dbReference>
<dbReference type="GO" id="GO:0046872">
    <property type="term" value="F:metal ion binding"/>
    <property type="evidence" value="ECO:0007669"/>
    <property type="project" value="UniProtKB-KW"/>
</dbReference>
<reference evidence="13 14" key="1">
    <citation type="submission" date="2015-10" db="EMBL/GenBank/DDBJ databases">
        <title>Draft genome sequence of Streptomyces bungoensis DSM 41781, type strain for the species Streptomyces bungoensis.</title>
        <authorList>
            <person name="Ruckert C."/>
            <person name="Winkler A."/>
            <person name="Kalinowski J."/>
            <person name="Kampfer P."/>
            <person name="Glaeser S."/>
        </authorList>
    </citation>
    <scope>NUCLEOTIDE SEQUENCE [LARGE SCALE GENOMIC DNA]</scope>
    <source>
        <strain evidence="13 14">DSM 41781</strain>
    </source>
</reference>
<evidence type="ECO:0000259" key="12">
    <source>
        <dbReference type="PROSITE" id="PS51721"/>
    </source>
</evidence>
<dbReference type="EMBL" id="LMWX01000097">
    <property type="protein sequence ID" value="KUN75299.1"/>
    <property type="molecule type" value="Genomic_DNA"/>
</dbReference>
<dbReference type="PROSITE" id="PS50936">
    <property type="entry name" value="ENGC_GTPASE"/>
    <property type="match status" value="1"/>
</dbReference>
<dbReference type="PANTHER" id="PTHR32120">
    <property type="entry name" value="SMALL RIBOSOMAL SUBUNIT BIOGENESIS GTPASE RSGA"/>
    <property type="match status" value="1"/>
</dbReference>
<keyword evidence="9" id="KW-0342">GTP-binding</keyword>
<dbReference type="CDD" id="cd01854">
    <property type="entry name" value="YjeQ_EngC"/>
    <property type="match status" value="1"/>
</dbReference>
<keyword evidence="2" id="KW-0690">Ribosome biogenesis</keyword>
<name>A0A124I0Y0_9ACTN</name>
<comment type="caution">
    <text evidence="13">The sequence shown here is derived from an EMBL/GenBank/DDBJ whole genome shotgun (WGS) entry which is preliminary data.</text>
</comment>
<evidence type="ECO:0000256" key="8">
    <source>
        <dbReference type="ARBA" id="ARBA00022884"/>
    </source>
</evidence>
<evidence type="ECO:0000256" key="7">
    <source>
        <dbReference type="ARBA" id="ARBA00022833"/>
    </source>
</evidence>
<keyword evidence="5" id="KW-0547">Nucleotide-binding</keyword>
<evidence type="ECO:0000256" key="3">
    <source>
        <dbReference type="ARBA" id="ARBA00022723"/>
    </source>
</evidence>
<evidence type="ECO:0000256" key="1">
    <source>
        <dbReference type="ARBA" id="ARBA00022490"/>
    </source>
</evidence>
<accession>A0A124I0Y0</accession>
<keyword evidence="4" id="KW-0699">rRNA-binding</keyword>
<sequence length="342" mass="35318">MTATAATATASEATRLGHMPAGTGWARVVVQHGTVCDVLQPGDDGTLTAHTAAVASALPVTPVAGDWVRIGDDGRVQAVAARRTVLGRAGTTGHGHQVLAANIDTVLVVVPLAGGLNATMVERLSVMAWDSGAQPVLVLTKSDTTGDAGAEDAATAAHLAPGVPTIAISVLTGDGLDALRRHLGPGTTTVMLGPSGAGKTSLLNALEGTTEAVSALGRAGGRHTTTTRRLHLLSTGGVLLDIPGIRSLEVAAGQDAVDDVFTDIAALAVHCRYADCGHDGDSGCAVEEAARTGALPTTRLTTWRKLQGEIAHRRRRENPAQMADMRRQWKAVSKHARRNKRR</sequence>
<feature type="domain" description="EngC GTPase" evidence="11">
    <location>
        <begin position="101"/>
        <end position="246"/>
    </location>
</feature>
<dbReference type="SUPFAM" id="SSF52540">
    <property type="entry name" value="P-loop containing nucleoside triphosphate hydrolases"/>
    <property type="match status" value="1"/>
</dbReference>
<feature type="region of interest" description="Disordered" evidence="10">
    <location>
        <begin position="314"/>
        <end position="342"/>
    </location>
</feature>
<dbReference type="AlphaFoldDB" id="A0A124I0Y0"/>
<dbReference type="GO" id="GO:0003924">
    <property type="term" value="F:GTPase activity"/>
    <property type="evidence" value="ECO:0007669"/>
    <property type="project" value="InterPro"/>
</dbReference>
<keyword evidence="7" id="KW-0862">Zinc</keyword>